<name>U9T6Y0_RHIID</name>
<evidence type="ECO:0000313" key="1">
    <source>
        <dbReference type="EMBL" id="ERZ99090.1"/>
    </source>
</evidence>
<proteinExistence type="predicted"/>
<accession>U9T6Y0</accession>
<reference evidence="1" key="1">
    <citation type="submission" date="2013-07" db="EMBL/GenBank/DDBJ databases">
        <title>The genome of an arbuscular mycorrhizal fungus provides insights into the evolution of the oldest plant symbiosis.</title>
        <authorList>
            <consortium name="DOE Joint Genome Institute"/>
            <person name="Tisserant E."/>
            <person name="Malbreil M."/>
            <person name="Kuo A."/>
            <person name="Kohler A."/>
            <person name="Symeonidi A."/>
            <person name="Balestrini R."/>
            <person name="Charron P."/>
            <person name="Duensing N."/>
            <person name="Frei-dit-Frey N."/>
            <person name="Gianinazzi-Pearson V."/>
            <person name="Gilbert B."/>
            <person name="Handa Y."/>
            <person name="Hijri M."/>
            <person name="Kaul R."/>
            <person name="Kawaguchi M."/>
            <person name="Krajinski F."/>
            <person name="Lammers P."/>
            <person name="Lapierre D."/>
            <person name="Masclaux F.G."/>
            <person name="Murat C."/>
            <person name="Morin E."/>
            <person name="Ndikumana S."/>
            <person name="Pagni M."/>
            <person name="Petitpierre D."/>
            <person name="Requena N."/>
            <person name="Rosikiewicz P."/>
            <person name="Riley R."/>
            <person name="Saito K."/>
            <person name="San Clemente H."/>
            <person name="Shapiro H."/>
            <person name="van Tuinen D."/>
            <person name="Becard G."/>
            <person name="Bonfante P."/>
            <person name="Paszkowski U."/>
            <person name="Shachar-Hill Y."/>
            <person name="Young J.P."/>
            <person name="Sanders I.R."/>
            <person name="Henrissat B."/>
            <person name="Rensing S.A."/>
            <person name="Grigoriev I.V."/>
            <person name="Corradi N."/>
            <person name="Roux C."/>
            <person name="Martin F."/>
        </authorList>
    </citation>
    <scope>NUCLEOTIDE SEQUENCE</scope>
    <source>
        <strain evidence="1">DAOM 197198</strain>
    </source>
</reference>
<dbReference type="HOGENOM" id="CLU_2265164_0_0_1"/>
<sequence length="103" mass="12111">MKKKVRIQKMMIMLMQHIELFTEEKISLLQSDLCTDTVILGKICRYIKLSLNKSLIIMSRQNPILTDIMQTPKLKKIPIPQSYSSVLNFIFLFLLYRQDPGLH</sequence>
<dbReference type="AlphaFoldDB" id="U9T6Y0"/>
<dbReference type="EMBL" id="KI298261">
    <property type="protein sequence ID" value="ERZ99090.1"/>
    <property type="molecule type" value="Genomic_DNA"/>
</dbReference>
<gene>
    <name evidence="1" type="ORF">GLOINDRAFT_281495</name>
</gene>
<protein>
    <submittedName>
        <fullName evidence="1">Uncharacterized protein</fullName>
    </submittedName>
</protein>
<organism evidence="1">
    <name type="scientific">Rhizophagus irregularis (strain DAOM 181602 / DAOM 197198 / MUCL 43194)</name>
    <name type="common">Arbuscular mycorrhizal fungus</name>
    <name type="synonym">Glomus intraradices</name>
    <dbReference type="NCBI Taxonomy" id="747089"/>
    <lineage>
        <taxon>Eukaryota</taxon>
        <taxon>Fungi</taxon>
        <taxon>Fungi incertae sedis</taxon>
        <taxon>Mucoromycota</taxon>
        <taxon>Glomeromycotina</taxon>
        <taxon>Glomeromycetes</taxon>
        <taxon>Glomerales</taxon>
        <taxon>Glomeraceae</taxon>
        <taxon>Rhizophagus</taxon>
    </lineage>
</organism>